<evidence type="ECO:0000256" key="6">
    <source>
        <dbReference type="ARBA" id="ARBA00031828"/>
    </source>
</evidence>
<evidence type="ECO:0000256" key="3">
    <source>
        <dbReference type="ARBA" id="ARBA00022723"/>
    </source>
</evidence>
<organism evidence="11 12">
    <name type="scientific">Persicobacter diffluens</name>
    <dbReference type="NCBI Taxonomy" id="981"/>
    <lineage>
        <taxon>Bacteria</taxon>
        <taxon>Pseudomonadati</taxon>
        <taxon>Bacteroidota</taxon>
        <taxon>Cytophagia</taxon>
        <taxon>Cytophagales</taxon>
        <taxon>Persicobacteraceae</taxon>
        <taxon>Persicobacter</taxon>
    </lineage>
</organism>
<dbReference type="InterPro" id="IPR036412">
    <property type="entry name" value="HAD-like_sf"/>
</dbReference>
<proteinExistence type="inferred from homology"/>
<dbReference type="PANTHER" id="PTHR42891:SF1">
    <property type="entry name" value="D-GLYCERO-BETA-D-MANNO-HEPTOSE-1,7-BISPHOSPHATE 7-PHOSPHATASE"/>
    <property type="match status" value="1"/>
</dbReference>
<comment type="cofactor">
    <cofactor evidence="10">
        <name>Zn(2+)</name>
        <dbReference type="ChEBI" id="CHEBI:29105"/>
    </cofactor>
</comment>
<feature type="binding site" evidence="10">
    <location>
        <position position="87"/>
    </location>
    <ligand>
        <name>Zn(2+)</name>
        <dbReference type="ChEBI" id="CHEBI:29105"/>
    </ligand>
</feature>
<feature type="binding site" evidence="10">
    <location>
        <position position="10"/>
    </location>
    <ligand>
        <name>Mg(2+)</name>
        <dbReference type="ChEBI" id="CHEBI:18420"/>
    </ligand>
</feature>
<evidence type="ECO:0000313" key="11">
    <source>
        <dbReference type="EMBL" id="GJM61947.1"/>
    </source>
</evidence>
<feature type="binding site" evidence="10">
    <location>
        <position position="125"/>
    </location>
    <ligand>
        <name>Mg(2+)</name>
        <dbReference type="ChEBI" id="CHEBI:18420"/>
    </ligand>
</feature>
<evidence type="ECO:0000256" key="9">
    <source>
        <dbReference type="PIRSR" id="PIRSR004682-3"/>
    </source>
</evidence>
<dbReference type="InterPro" id="IPR004446">
    <property type="entry name" value="Heptose_bisP_phosphatase"/>
</dbReference>
<evidence type="ECO:0000256" key="2">
    <source>
        <dbReference type="ARBA" id="ARBA00022490"/>
    </source>
</evidence>
<feature type="binding site" evidence="10">
    <location>
        <position position="89"/>
    </location>
    <ligand>
        <name>Zn(2+)</name>
        <dbReference type="ChEBI" id="CHEBI:29105"/>
    </ligand>
</feature>
<comment type="cofactor">
    <cofactor evidence="10">
        <name>Mg(2+)</name>
        <dbReference type="ChEBI" id="CHEBI:18420"/>
    </cofactor>
</comment>
<dbReference type="Proteomes" id="UP001310022">
    <property type="component" value="Unassembled WGS sequence"/>
</dbReference>
<dbReference type="PIRSF" id="PIRSF004682">
    <property type="entry name" value="GmhB"/>
    <property type="match status" value="1"/>
</dbReference>
<dbReference type="GO" id="GO:0046872">
    <property type="term" value="F:metal ion binding"/>
    <property type="evidence" value="ECO:0007669"/>
    <property type="project" value="UniProtKB-KW"/>
</dbReference>
<dbReference type="SUPFAM" id="SSF56784">
    <property type="entry name" value="HAD-like"/>
    <property type="match status" value="1"/>
</dbReference>
<dbReference type="Pfam" id="PF13242">
    <property type="entry name" value="Hydrolase_like"/>
    <property type="match status" value="1"/>
</dbReference>
<feature type="site" description="Contributes to substrate recognition" evidence="9">
    <location>
        <position position="99"/>
    </location>
</feature>
<feature type="site" description="Stabilizes the phosphoryl group" evidence="9">
    <location>
        <position position="51"/>
    </location>
</feature>
<dbReference type="EMBL" id="BQKE01000001">
    <property type="protein sequence ID" value="GJM61947.1"/>
    <property type="molecule type" value="Genomic_DNA"/>
</dbReference>
<gene>
    <name evidence="11" type="primary">gmhB</name>
    <name evidence="11" type="ORF">PEDI_24990</name>
</gene>
<sequence>MNKCIFLDRDGVLNVERGDYTFRLEDFEIEAGVGEALQRLKAAGYYLVVITNQAGIAKGLYTKEDVLACHEKLQANTGRLIDALYYCPHHPTKTESLARKPGTLMFERAIARFNIDPTISFMVGDQERDLIPAKALGMGTVRVASEVVETDGDHFCHSLLEACDYLLK</sequence>
<keyword evidence="10" id="KW-0862">Zinc</keyword>
<dbReference type="EC" id="3.1.3.-" evidence="7"/>
<dbReference type="GO" id="GO:0005737">
    <property type="term" value="C:cytoplasm"/>
    <property type="evidence" value="ECO:0007669"/>
    <property type="project" value="UniProtKB-SubCell"/>
</dbReference>
<dbReference type="NCBIfam" id="TIGR01662">
    <property type="entry name" value="HAD-SF-IIIA"/>
    <property type="match status" value="1"/>
</dbReference>
<reference evidence="11 12" key="1">
    <citation type="submission" date="2021-12" db="EMBL/GenBank/DDBJ databases">
        <title>Genome sequencing of bacteria with rrn-lacking chromosome and rrn-plasmid.</title>
        <authorList>
            <person name="Anda M."/>
            <person name="Iwasaki W."/>
        </authorList>
    </citation>
    <scope>NUCLEOTIDE SEQUENCE [LARGE SCALE GENOMIC DNA]</scope>
    <source>
        <strain evidence="11 12">NBRC 15940</strain>
    </source>
</reference>
<comment type="similarity">
    <text evidence="7">Belongs to the gmhB family.</text>
</comment>
<dbReference type="InterPro" id="IPR023214">
    <property type="entry name" value="HAD_sf"/>
</dbReference>
<feature type="binding site" evidence="10">
    <location>
        <position position="8"/>
    </location>
    <ligand>
        <name>Mg(2+)</name>
        <dbReference type="ChEBI" id="CHEBI:18420"/>
    </ligand>
</feature>
<feature type="site" description="Stabilizes the phosphoryl group" evidence="9">
    <location>
        <position position="100"/>
    </location>
</feature>
<feature type="active site" description="Nucleophile" evidence="8">
    <location>
        <position position="8"/>
    </location>
</feature>
<keyword evidence="4 7" id="KW-0378">Hydrolase</keyword>
<evidence type="ECO:0000256" key="4">
    <source>
        <dbReference type="ARBA" id="ARBA00022801"/>
    </source>
</evidence>
<name>A0AAN5AKL7_9BACT</name>
<dbReference type="CDD" id="cd07503">
    <property type="entry name" value="HAD_HisB-N"/>
    <property type="match status" value="1"/>
</dbReference>
<keyword evidence="3 10" id="KW-0479">Metal-binding</keyword>
<dbReference type="GO" id="GO:0005975">
    <property type="term" value="P:carbohydrate metabolic process"/>
    <property type="evidence" value="ECO:0007669"/>
    <property type="project" value="InterPro"/>
</dbReference>
<evidence type="ECO:0000256" key="5">
    <source>
        <dbReference type="ARBA" id="ARBA00023277"/>
    </source>
</evidence>
<evidence type="ECO:0000313" key="12">
    <source>
        <dbReference type="Proteomes" id="UP001310022"/>
    </source>
</evidence>
<keyword evidence="5 7" id="KW-0119">Carbohydrate metabolism</keyword>
<dbReference type="GO" id="GO:0016791">
    <property type="term" value="F:phosphatase activity"/>
    <property type="evidence" value="ECO:0007669"/>
    <property type="project" value="InterPro"/>
</dbReference>
<keyword evidence="12" id="KW-1185">Reference proteome</keyword>
<dbReference type="InterPro" id="IPR006543">
    <property type="entry name" value="Histidinol-phos"/>
</dbReference>
<evidence type="ECO:0000256" key="10">
    <source>
        <dbReference type="PIRSR" id="PIRSR004682-4"/>
    </source>
</evidence>
<evidence type="ECO:0000256" key="8">
    <source>
        <dbReference type="PIRSR" id="PIRSR004682-1"/>
    </source>
</evidence>
<comment type="subcellular location">
    <subcellularLocation>
        <location evidence="1 7">Cytoplasm</location>
    </subcellularLocation>
</comment>
<evidence type="ECO:0000256" key="7">
    <source>
        <dbReference type="PIRNR" id="PIRNR004682"/>
    </source>
</evidence>
<dbReference type="Gene3D" id="3.40.50.1000">
    <property type="entry name" value="HAD superfamily/HAD-like"/>
    <property type="match status" value="1"/>
</dbReference>
<feature type="active site" description="Proton donor" evidence="8">
    <location>
        <position position="10"/>
    </location>
</feature>
<dbReference type="AlphaFoldDB" id="A0AAN5AKL7"/>
<keyword evidence="2 7" id="KW-0963">Cytoplasm</keyword>
<dbReference type="InterPro" id="IPR006549">
    <property type="entry name" value="HAD-SF_hydro_IIIA"/>
</dbReference>
<evidence type="ECO:0000256" key="1">
    <source>
        <dbReference type="ARBA" id="ARBA00004496"/>
    </source>
</evidence>
<dbReference type="NCBIfam" id="TIGR01656">
    <property type="entry name" value="Histidinol-ppas"/>
    <property type="match status" value="1"/>
</dbReference>
<accession>A0AAN5AKL7</accession>
<protein>
    <recommendedName>
        <fullName evidence="6 7">D,D-heptose 1,7-bisphosphate phosphatase</fullName>
        <ecNumber evidence="7">3.1.3.-</ecNumber>
    </recommendedName>
</protein>
<keyword evidence="10" id="KW-0460">Magnesium</keyword>
<dbReference type="PANTHER" id="PTHR42891">
    <property type="entry name" value="D-GLYCERO-BETA-D-MANNO-HEPTOSE-1,7-BISPHOSPHATE 7-PHOSPHATASE"/>
    <property type="match status" value="1"/>
</dbReference>
<comment type="caution">
    <text evidence="11">The sequence shown here is derived from an EMBL/GenBank/DDBJ whole genome shotgun (WGS) entry which is preliminary data.</text>
</comment>